<dbReference type="EMBL" id="BEGY01000040">
    <property type="protein sequence ID" value="GAX79208.1"/>
    <property type="molecule type" value="Genomic_DNA"/>
</dbReference>
<gene>
    <name evidence="2" type="ORF">CEUSTIGMA_g6648.t1</name>
</gene>
<feature type="compositionally biased region" description="Polar residues" evidence="1">
    <location>
        <begin position="457"/>
        <end position="468"/>
    </location>
</feature>
<dbReference type="STRING" id="1157962.A0A250X7Z6"/>
<dbReference type="InterPro" id="IPR043504">
    <property type="entry name" value="Peptidase_S1_PA_chymotrypsin"/>
</dbReference>
<dbReference type="AlphaFoldDB" id="A0A250X7Z6"/>
<evidence type="ECO:0008006" key="4">
    <source>
        <dbReference type="Google" id="ProtNLM"/>
    </source>
</evidence>
<dbReference type="SUPFAM" id="SSF50494">
    <property type="entry name" value="Trypsin-like serine proteases"/>
    <property type="match status" value="1"/>
</dbReference>
<feature type="region of interest" description="Disordered" evidence="1">
    <location>
        <begin position="176"/>
        <end position="199"/>
    </location>
</feature>
<dbReference type="Proteomes" id="UP000232323">
    <property type="component" value="Unassembled WGS sequence"/>
</dbReference>
<sequence length="1008" mass="107354">MGLSTSFHLPTTSLGATTSASGVLLLPYVTHQGLRLHKTSYQEGVQSAKQTAVPTGSKQPFDQHHEALLLAPMSLLWPALSTIGQSTYNSLQPSNALQPGCSLHVILNEQPPDLPQTYLHDCHAIQDHGKQHILPAQLLGSFPCPHASSSLQSAIKAASASSRDWKLGWALSPHQKYQTHPSGVGPETGTSSKAVHSKHELHTVKLREPTIGVYTTFAVFSVQMHADTYISLYNECSVHTFLNPDATSLNQRPTSVPAPGGAGVTVGDAVQVVGSPFGCLAPSHFINCIIQGCVSAILPPAPSSSFLSDQSLQSGETANQSGQSQAIVWGAQPTQIESSSVPTTLIGPSPPWHQHRAQAPVGLLCCPLTRTSDGSQLHLAVSWQHIQIAFAAWWQKQQLSGAVRREPPMSAAAAAAPVIQGFPSFLLSSRLLAGGNSSSALHGNKKLEKAKLTTFHHNTTGLPNSRTIPNPPGKSDLNSEVDVHNESPSRAILRPQLLTSPLGSSKYGTCISQDSSLPGKVTHCHLMDVLLGRSQPEPGFRSQPEPGFRSQPEPGFRSQPDPLERALQGVVMVRSEESWATGILISQSGLILTNAHLFTQQRSYSTSHREASMASTSHASASAEYAPTATSSPPKQMTAPTLCSVRILISHAGPHFVWLTANIVYVFQNHLDIAVLQLEGVRQHLPSLQLYPIKLPCYDAPSTKGRDEGQHSQVSCTGSPASTLAFHTSFNTSATPMMSSKPPSSMKPTNKCMEPSTSGDITIVAESAPGSPLFRPPTPPAEEAVSSALCGNLVGRKVLVLGHGLFGPNTAWPATATSGSICKVVYSNPGRPAMLITTAAVHSGASGAVVMDPASGTMLGIVTSNARHHAGKGATLPRLNFCIASSELAPIIRWAQRVSTLAGEGFLWYGPNGGSAPVASVWLRELQAIDCKDDRSDRVWQLRNPDIKEEEAFDSLATNGKFMEGHPAFSFFQSSGSHLLREGVSCRHVSTTTRGNTKAHSEHHLSKL</sequence>
<dbReference type="GO" id="GO:0004252">
    <property type="term" value="F:serine-type endopeptidase activity"/>
    <property type="evidence" value="ECO:0007669"/>
    <property type="project" value="InterPro"/>
</dbReference>
<proteinExistence type="predicted"/>
<feature type="compositionally biased region" description="Low complexity" evidence="1">
    <location>
        <begin position="736"/>
        <end position="748"/>
    </location>
</feature>
<keyword evidence="3" id="KW-1185">Reference proteome</keyword>
<dbReference type="PANTHER" id="PTHR21004">
    <property type="entry name" value="SERINE PROTEASE-RELATED"/>
    <property type="match status" value="1"/>
</dbReference>
<feature type="region of interest" description="Disordered" evidence="1">
    <location>
        <begin position="733"/>
        <end position="753"/>
    </location>
</feature>
<evidence type="ECO:0000313" key="3">
    <source>
        <dbReference type="Proteomes" id="UP000232323"/>
    </source>
</evidence>
<reference evidence="2 3" key="1">
    <citation type="submission" date="2017-08" db="EMBL/GenBank/DDBJ databases">
        <title>Acidophilic green algal genome provides insights into adaptation to an acidic environment.</title>
        <authorList>
            <person name="Hirooka S."/>
            <person name="Hirose Y."/>
            <person name="Kanesaki Y."/>
            <person name="Higuchi S."/>
            <person name="Fujiwara T."/>
            <person name="Onuma R."/>
            <person name="Era A."/>
            <person name="Ohbayashi R."/>
            <person name="Uzuka A."/>
            <person name="Nozaki H."/>
            <person name="Yoshikawa H."/>
            <person name="Miyagishima S.Y."/>
        </authorList>
    </citation>
    <scope>NUCLEOTIDE SEQUENCE [LARGE SCALE GENOMIC DNA]</scope>
    <source>
        <strain evidence="2 3">NIES-2499</strain>
    </source>
</reference>
<evidence type="ECO:0000256" key="1">
    <source>
        <dbReference type="SAM" id="MobiDB-lite"/>
    </source>
</evidence>
<feature type="region of interest" description="Disordered" evidence="1">
    <location>
        <begin position="533"/>
        <end position="561"/>
    </location>
</feature>
<comment type="caution">
    <text evidence="2">The sequence shown here is derived from an EMBL/GenBank/DDBJ whole genome shotgun (WGS) entry which is preliminary data.</text>
</comment>
<dbReference type="InterPro" id="IPR009003">
    <property type="entry name" value="Peptidase_S1_PA"/>
</dbReference>
<name>A0A250X7Z6_9CHLO</name>
<feature type="region of interest" description="Disordered" evidence="1">
    <location>
        <begin position="457"/>
        <end position="481"/>
    </location>
</feature>
<dbReference type="Gene3D" id="2.40.10.10">
    <property type="entry name" value="Trypsin-like serine proteases"/>
    <property type="match status" value="2"/>
</dbReference>
<dbReference type="GO" id="GO:0005777">
    <property type="term" value="C:peroxisome"/>
    <property type="evidence" value="ECO:0007669"/>
    <property type="project" value="InterPro"/>
</dbReference>
<protein>
    <recommendedName>
        <fullName evidence="4">Glyoxysomal processing protease, glyoxysomal</fullName>
    </recommendedName>
</protein>
<accession>A0A250X7Z6</accession>
<dbReference type="PANTHER" id="PTHR21004:SF0">
    <property type="entry name" value="PEROXISOMAL LEADER PEPTIDE-PROCESSING PROTEASE"/>
    <property type="match status" value="1"/>
</dbReference>
<dbReference type="InterPro" id="IPR039245">
    <property type="entry name" value="TYSND1/DEG15"/>
</dbReference>
<dbReference type="OrthoDB" id="17845at2759"/>
<evidence type="ECO:0000313" key="2">
    <source>
        <dbReference type="EMBL" id="GAX79208.1"/>
    </source>
</evidence>
<dbReference type="GO" id="GO:0016485">
    <property type="term" value="P:protein processing"/>
    <property type="evidence" value="ECO:0007669"/>
    <property type="project" value="InterPro"/>
</dbReference>
<organism evidence="2 3">
    <name type="scientific">Chlamydomonas eustigma</name>
    <dbReference type="NCBI Taxonomy" id="1157962"/>
    <lineage>
        <taxon>Eukaryota</taxon>
        <taxon>Viridiplantae</taxon>
        <taxon>Chlorophyta</taxon>
        <taxon>core chlorophytes</taxon>
        <taxon>Chlorophyceae</taxon>
        <taxon>CS clade</taxon>
        <taxon>Chlamydomonadales</taxon>
        <taxon>Chlamydomonadaceae</taxon>
        <taxon>Chlamydomonas</taxon>
    </lineage>
</organism>